<keyword evidence="2" id="KW-0449">Lipoprotein</keyword>
<dbReference type="Gene3D" id="2.20.200.10">
    <property type="entry name" value="Outer membrane efflux proteins (OEP)"/>
    <property type="match status" value="1"/>
</dbReference>
<dbReference type="EMBL" id="CP148753">
    <property type="protein sequence ID" value="WXR73801.1"/>
    <property type="molecule type" value="Genomic_DNA"/>
</dbReference>
<dbReference type="InterPro" id="IPR010131">
    <property type="entry name" value="MdtP/NodT-like"/>
</dbReference>
<evidence type="ECO:0000313" key="5">
    <source>
        <dbReference type="EMBL" id="WXR73801.1"/>
    </source>
</evidence>
<dbReference type="NCBIfam" id="TIGR01845">
    <property type="entry name" value="outer_NodT"/>
    <property type="match status" value="1"/>
</dbReference>
<accession>A0ABZ2S192</accession>
<dbReference type="Pfam" id="PF02321">
    <property type="entry name" value="OEP"/>
    <property type="match status" value="2"/>
</dbReference>
<feature type="chain" id="PRO_5044965680" evidence="2">
    <location>
        <begin position="21"/>
        <end position="478"/>
    </location>
</feature>
<evidence type="ECO:0000313" key="6">
    <source>
        <dbReference type="Proteomes" id="UP001456224"/>
    </source>
</evidence>
<keyword evidence="6" id="KW-1185">Reference proteome</keyword>
<dbReference type="Proteomes" id="UP001456224">
    <property type="component" value="Chromosome"/>
</dbReference>
<feature type="compositionally biased region" description="Polar residues" evidence="4">
    <location>
        <begin position="110"/>
        <end position="122"/>
    </location>
</feature>
<dbReference type="PANTHER" id="PTHR30203:SF21">
    <property type="entry name" value="OUTER MEMBRANE COMPONENT OF MULTIDRUG EFFLUX PUMP-RELATED"/>
    <property type="match status" value="1"/>
</dbReference>
<reference evidence="5 6" key="1">
    <citation type="submission" date="2024-03" db="EMBL/GenBank/DDBJ databases">
        <title>Reference genomes for the five species model microbial community.</title>
        <authorList>
            <person name="Padfield D."/>
        </authorList>
    </citation>
    <scope>NUCLEOTIDE SEQUENCE [LARGE SCALE GENOMIC DNA]</scope>
    <source>
        <strain evidence="5 6">AB1</strain>
    </source>
</reference>
<evidence type="ECO:0000256" key="4">
    <source>
        <dbReference type="SAM" id="MobiDB-lite"/>
    </source>
</evidence>
<feature type="coiled-coil region" evidence="3">
    <location>
        <begin position="431"/>
        <end position="458"/>
    </location>
</feature>
<protein>
    <submittedName>
        <fullName evidence="5">TolC family protein</fullName>
    </submittedName>
</protein>
<feature type="signal peptide" evidence="2">
    <location>
        <begin position="1"/>
        <end position="20"/>
    </location>
</feature>
<keyword evidence="3" id="KW-0175">Coiled coil</keyword>
<keyword evidence="2" id="KW-0564">Palmitate</keyword>
<feature type="region of interest" description="Disordered" evidence="4">
    <location>
        <begin position="106"/>
        <end position="125"/>
    </location>
</feature>
<keyword evidence="2" id="KW-0812">Transmembrane</keyword>
<dbReference type="RefSeq" id="WP_338879803.1">
    <property type="nucleotide sequence ID" value="NZ_CP148753.1"/>
</dbReference>
<organism evidence="5 6">
    <name type="scientific">Achromobacter veterisilvae</name>
    <dbReference type="NCBI Taxonomy" id="2069367"/>
    <lineage>
        <taxon>Bacteria</taxon>
        <taxon>Pseudomonadati</taxon>
        <taxon>Pseudomonadota</taxon>
        <taxon>Betaproteobacteria</taxon>
        <taxon>Burkholderiales</taxon>
        <taxon>Alcaligenaceae</taxon>
        <taxon>Achromobacter</taxon>
    </lineage>
</organism>
<evidence type="ECO:0000256" key="3">
    <source>
        <dbReference type="SAM" id="Coils"/>
    </source>
</evidence>
<dbReference type="PANTHER" id="PTHR30203">
    <property type="entry name" value="OUTER MEMBRANE CATION EFFLUX PROTEIN"/>
    <property type="match status" value="1"/>
</dbReference>
<dbReference type="SUPFAM" id="SSF56954">
    <property type="entry name" value="Outer membrane efflux proteins (OEP)"/>
    <property type="match status" value="1"/>
</dbReference>
<dbReference type="Gene3D" id="1.20.1600.10">
    <property type="entry name" value="Outer membrane efflux proteins (OEP)"/>
    <property type="match status" value="1"/>
</dbReference>
<evidence type="ECO:0000256" key="1">
    <source>
        <dbReference type="ARBA" id="ARBA00007613"/>
    </source>
</evidence>
<sequence>MIRFQTLSMWVAPLLLSACAVGPDYKAPPVPVSAAGPFLSRSDATAPDAVPVSADWWKLYQDPVLDRLVQEALASNTDVRVAIARLARARAQLRLTSADRLPGTEIGASVNRQRQSSIQSSPGVDRENTVVDAGLSVAYEVDLFGRVRRNIEASRGDYQAAQAELDAVRVSTVAATTRAYLGAASAAHRLAVARQIVDLLNRSVSVTRSRQDAGLTTSLDTARIAALRDQRQSDIPRIVAERQAELFRLSLLTGRAPKDLPPEAGALTTPPRILQPIPVGDGMALLARRPDVRAAQQRLAAETARIGVATAELYPRVSIGASVGSTGFGLDDFFGSGPLRWLAGSLLSWSFPNQESIRARIDGATADAQAALAAFDGTVIQALGETETALSNYAQSLDRRGTLAAARTQAENVARIVRAQAREGRADSLALLDAERTYADAQAQLAESEARVVNAQVDLFKALGGGWESAHADRVVAK</sequence>
<keyword evidence="2" id="KW-0472">Membrane</keyword>
<keyword evidence="2" id="KW-0732">Signal</keyword>
<comment type="similarity">
    <text evidence="1 2">Belongs to the outer membrane factor (OMF) (TC 1.B.17) family.</text>
</comment>
<proteinExistence type="inferred from homology"/>
<keyword evidence="2" id="KW-1134">Transmembrane beta strand</keyword>
<evidence type="ECO:0000256" key="2">
    <source>
        <dbReference type="RuleBase" id="RU362097"/>
    </source>
</evidence>
<gene>
    <name evidence="5" type="ORF">WHX56_29970</name>
</gene>
<name>A0ABZ2S192_9BURK</name>
<dbReference type="InterPro" id="IPR003423">
    <property type="entry name" value="OMP_efflux"/>
</dbReference>
<dbReference type="PROSITE" id="PS51257">
    <property type="entry name" value="PROKAR_LIPOPROTEIN"/>
    <property type="match status" value="1"/>
</dbReference>
<comment type="subcellular location">
    <subcellularLocation>
        <location evidence="2">Cell membrane</location>
        <topology evidence="2">Lipid-anchor</topology>
    </subcellularLocation>
</comment>